<reference evidence="2" key="1">
    <citation type="submission" date="2016-09" db="EMBL/GenBank/DDBJ databases">
        <authorList>
            <person name="Capua I."/>
            <person name="De Benedictis P."/>
            <person name="Joannis T."/>
            <person name="Lombin L.H."/>
            <person name="Cattoli G."/>
        </authorList>
    </citation>
    <scope>NUCLEOTIDE SEQUENCE</scope>
</reference>
<dbReference type="PROSITE" id="PS50097">
    <property type="entry name" value="BTB"/>
    <property type="match status" value="1"/>
</dbReference>
<dbReference type="GO" id="GO:0016853">
    <property type="term" value="F:isomerase activity"/>
    <property type="evidence" value="ECO:0007669"/>
    <property type="project" value="UniProtKB-KW"/>
</dbReference>
<dbReference type="PANTHER" id="PTHR45774:SF4">
    <property type="entry name" value="AXUNDEAD, ISOFORM F"/>
    <property type="match status" value="1"/>
</dbReference>
<keyword evidence="2" id="KW-0413">Isomerase</keyword>
<reference evidence="2" key="2">
    <citation type="journal article" date="2017" name="Front. Cell. Infect. Microbiol.">
        <title>Analysis of the Salivary Gland Transcriptome of Unfed and Partially Fed Amblyomma sculptum Ticks and Descriptive Proteome of the Saliva.</title>
        <authorList>
            <person name="Esteves E."/>
            <person name="Maruyama S.R."/>
            <person name="Kawahara R."/>
            <person name="Fujita A."/>
            <person name="Martins L.A."/>
            <person name="Righi A.A."/>
            <person name="Costa F.B."/>
            <person name="Palmisano G."/>
            <person name="Labruna M.B."/>
            <person name="Sa-Nunes A."/>
            <person name="Ribeiro J.M.C."/>
            <person name="Fogaca A.C."/>
        </authorList>
    </citation>
    <scope>NUCLEOTIDE SEQUENCE</scope>
</reference>
<feature type="domain" description="BTB" evidence="1">
    <location>
        <begin position="10"/>
        <end position="81"/>
    </location>
</feature>
<evidence type="ECO:0000313" key="2">
    <source>
        <dbReference type="EMBL" id="JAU01200.1"/>
    </source>
</evidence>
<dbReference type="PANTHER" id="PTHR45774">
    <property type="entry name" value="BTB/POZ DOMAIN-CONTAINING"/>
    <property type="match status" value="1"/>
</dbReference>
<dbReference type="EMBL" id="GFAA01002235">
    <property type="protein sequence ID" value="JAU01200.1"/>
    <property type="molecule type" value="mRNA"/>
</dbReference>
<dbReference type="SUPFAM" id="SSF54695">
    <property type="entry name" value="POZ domain"/>
    <property type="match status" value="1"/>
</dbReference>
<name>A0A1E1XQ91_AMBSC</name>
<dbReference type="Gene3D" id="3.30.710.10">
    <property type="entry name" value="Potassium Channel Kv1.1, Chain A"/>
    <property type="match status" value="1"/>
</dbReference>
<sequence length="269" mass="30552">LKFLESGEFADVEFLVVPERFSVTRTFKAHKQFLAMRNEVFGAMFFGKLPEKDRVMITDIHPDGFGCMLRYFYAGKPRLSSIDDAMYTRTAAGKYMVPELQRICSEYILSHVNARNVCQLIEYAFQSDGGHVDDAVVSVLQHDGVAVVSSEGFVDASESTVEYVLKNVRNLPESCVVHGLHEWARSKVIKSLTMYRKDDDPTPMEDVKAAVTPFMPYLRFLALTPEEFIVGPSSWKIFEEREDFAILCNIVCYGSVPLPEWACSVRCQR</sequence>
<feature type="non-terminal residue" evidence="2">
    <location>
        <position position="1"/>
    </location>
</feature>
<dbReference type="SMART" id="SM00225">
    <property type="entry name" value="BTB"/>
    <property type="match status" value="1"/>
</dbReference>
<accession>A0A1E1XQ91</accession>
<dbReference type="GO" id="GO:0022008">
    <property type="term" value="P:neurogenesis"/>
    <property type="evidence" value="ECO:0007669"/>
    <property type="project" value="TreeGrafter"/>
</dbReference>
<dbReference type="Pfam" id="PF00651">
    <property type="entry name" value="BTB"/>
    <property type="match status" value="1"/>
</dbReference>
<protein>
    <submittedName>
        <fullName evidence="2">Putative topoisomerase top1-interacting protein btbd1</fullName>
    </submittedName>
</protein>
<evidence type="ECO:0000259" key="1">
    <source>
        <dbReference type="PROSITE" id="PS50097"/>
    </source>
</evidence>
<dbReference type="AlphaFoldDB" id="A0A1E1XQ91"/>
<proteinExistence type="evidence at transcript level"/>
<dbReference type="GO" id="GO:0005829">
    <property type="term" value="C:cytosol"/>
    <property type="evidence" value="ECO:0007669"/>
    <property type="project" value="TreeGrafter"/>
</dbReference>
<dbReference type="InterPro" id="IPR011333">
    <property type="entry name" value="SKP1/BTB/POZ_sf"/>
</dbReference>
<organism evidence="2">
    <name type="scientific">Amblyomma sculptum</name>
    <name type="common">Tick</name>
    <dbReference type="NCBI Taxonomy" id="1581419"/>
    <lineage>
        <taxon>Eukaryota</taxon>
        <taxon>Metazoa</taxon>
        <taxon>Ecdysozoa</taxon>
        <taxon>Arthropoda</taxon>
        <taxon>Chelicerata</taxon>
        <taxon>Arachnida</taxon>
        <taxon>Acari</taxon>
        <taxon>Parasitiformes</taxon>
        <taxon>Ixodida</taxon>
        <taxon>Ixodoidea</taxon>
        <taxon>Ixodidae</taxon>
        <taxon>Amblyomminae</taxon>
        <taxon>Amblyomma</taxon>
    </lineage>
</organism>
<dbReference type="InterPro" id="IPR000210">
    <property type="entry name" value="BTB/POZ_dom"/>
</dbReference>